<dbReference type="PANTHER" id="PTHR45735">
    <property type="entry name" value="CLEAVAGE STIMULATION FACTOR SUBUNIT 2"/>
    <property type="match status" value="1"/>
</dbReference>
<gene>
    <name evidence="4" type="ORF">M0812_15747</name>
</gene>
<evidence type="ECO:0000313" key="5">
    <source>
        <dbReference type="Proteomes" id="UP001146793"/>
    </source>
</evidence>
<dbReference type="Pfam" id="PF14327">
    <property type="entry name" value="CSTF2_hinge"/>
    <property type="match status" value="1"/>
</dbReference>
<feature type="domain" description="RRM" evidence="3">
    <location>
        <begin position="8"/>
        <end position="86"/>
    </location>
</feature>
<dbReference type="GO" id="GO:0003729">
    <property type="term" value="F:mRNA binding"/>
    <property type="evidence" value="ECO:0007669"/>
    <property type="project" value="TreeGrafter"/>
</dbReference>
<reference evidence="4" key="1">
    <citation type="submission" date="2022-08" db="EMBL/GenBank/DDBJ databases">
        <title>Novel sulphate-reducing endosymbionts in the free-living metamonad Anaeramoeba.</title>
        <authorList>
            <person name="Jerlstrom-Hultqvist J."/>
            <person name="Cepicka I."/>
            <person name="Gallot-Lavallee L."/>
            <person name="Salas-Leiva D."/>
            <person name="Curtis B.A."/>
            <person name="Zahonova K."/>
            <person name="Pipaliya S."/>
            <person name="Dacks J."/>
            <person name="Roger A.J."/>
        </authorList>
    </citation>
    <scope>NUCLEOTIDE SEQUENCE</scope>
    <source>
        <strain evidence="4">Busselton2</strain>
    </source>
</reference>
<proteinExistence type="predicted"/>
<evidence type="ECO:0000256" key="2">
    <source>
        <dbReference type="SAM" id="MobiDB-lite"/>
    </source>
</evidence>
<dbReference type="SUPFAM" id="SSF54928">
    <property type="entry name" value="RNA-binding domain, RBD"/>
    <property type="match status" value="1"/>
</dbReference>
<feature type="region of interest" description="Disordered" evidence="2">
    <location>
        <begin position="231"/>
        <end position="261"/>
    </location>
</feature>
<accession>A0AAV7ZDA6</accession>
<evidence type="ECO:0000259" key="3">
    <source>
        <dbReference type="PROSITE" id="PS50102"/>
    </source>
</evidence>
<dbReference type="InterPro" id="IPR035979">
    <property type="entry name" value="RBD_domain_sf"/>
</dbReference>
<evidence type="ECO:0000313" key="4">
    <source>
        <dbReference type="EMBL" id="KAJ3439708.1"/>
    </source>
</evidence>
<dbReference type="InterPro" id="IPR000504">
    <property type="entry name" value="RRM_dom"/>
</dbReference>
<dbReference type="InterPro" id="IPR012677">
    <property type="entry name" value="Nucleotide-bd_a/b_plait_sf"/>
</dbReference>
<dbReference type="Pfam" id="PF00076">
    <property type="entry name" value="RRM_1"/>
    <property type="match status" value="1"/>
</dbReference>
<comment type="caution">
    <text evidence="4">The sequence shown here is derived from an EMBL/GenBank/DDBJ whole genome shotgun (WGS) entry which is preliminary data.</text>
</comment>
<dbReference type="AlphaFoldDB" id="A0AAV7ZDA6"/>
<feature type="region of interest" description="Disordered" evidence="2">
    <location>
        <begin position="88"/>
        <end position="116"/>
    </location>
</feature>
<dbReference type="PROSITE" id="PS50102">
    <property type="entry name" value="RRM"/>
    <property type="match status" value="1"/>
</dbReference>
<sequence length="363" mass="40989">MTNKINSNVLYVGNLPPGVTKKELASLFSQAGKVKRIFLKTDPKTGKPKGFGFCELDSPSSATLAYQQLNNYTLKGRKIKLDFAERNSINSQQQQQQQQKQQQQPINFQQQQNHQMKGIQPNILQTPNTLSQNPLMPPPFQGPNQIPLQIPRPNNPNFFLGSNQQRTGFPPMPGFGMPIFGRSVNPNLGIFPLPQTTHLPNIPPPMVVGGIVNQPPNPMGTSFQILKSSHVDERKNEQQKTQINTNQKESDNQAKQGEPENLDIESIVSRLSSMSIQHVYQAIKELKESDQDEIYNLLIKYPKLAQAVLQIQIIFGMVRGINLEDLTMQKQKNLNKKKNINYLNDLLNHIFPLEININENGNN</sequence>
<dbReference type="Gene3D" id="3.30.70.330">
    <property type="match status" value="1"/>
</dbReference>
<dbReference type="SMART" id="SM00360">
    <property type="entry name" value="RRM"/>
    <property type="match status" value="1"/>
</dbReference>
<dbReference type="Proteomes" id="UP001146793">
    <property type="component" value="Unassembled WGS sequence"/>
</dbReference>
<dbReference type="InterPro" id="IPR025742">
    <property type="entry name" value="CSTF2_hinge"/>
</dbReference>
<protein>
    <submittedName>
        <fullName evidence="4">Cleavage stimulation factor subunit</fullName>
    </submittedName>
</protein>
<dbReference type="GO" id="GO:0005847">
    <property type="term" value="C:mRNA cleavage and polyadenylation specificity factor complex"/>
    <property type="evidence" value="ECO:0007669"/>
    <property type="project" value="TreeGrafter"/>
</dbReference>
<evidence type="ECO:0000256" key="1">
    <source>
        <dbReference type="PROSITE-ProRule" id="PRU00176"/>
    </source>
</evidence>
<feature type="compositionally biased region" description="Low complexity" evidence="2">
    <location>
        <begin position="92"/>
        <end position="115"/>
    </location>
</feature>
<dbReference type="PANTHER" id="PTHR45735:SF2">
    <property type="entry name" value="CLEAVAGE STIMULATION FACTOR SUBUNIT 2"/>
    <property type="match status" value="1"/>
</dbReference>
<organism evidence="4 5">
    <name type="scientific">Anaeramoeba flamelloides</name>
    <dbReference type="NCBI Taxonomy" id="1746091"/>
    <lineage>
        <taxon>Eukaryota</taxon>
        <taxon>Metamonada</taxon>
        <taxon>Anaeramoebidae</taxon>
        <taxon>Anaeramoeba</taxon>
    </lineage>
</organism>
<keyword evidence="1" id="KW-0694">RNA-binding</keyword>
<dbReference type="EMBL" id="JANTQA010000032">
    <property type="protein sequence ID" value="KAJ3439708.1"/>
    <property type="molecule type" value="Genomic_DNA"/>
</dbReference>
<name>A0AAV7ZDA6_9EUKA</name>